<dbReference type="Proteomes" id="UP000184516">
    <property type="component" value="Unassembled WGS sequence"/>
</dbReference>
<feature type="transmembrane region" description="Helical" evidence="1">
    <location>
        <begin position="12"/>
        <end position="28"/>
    </location>
</feature>
<gene>
    <name evidence="2" type="ORF">SAMN05443549_10417</name>
</gene>
<keyword evidence="1" id="KW-0472">Membrane</keyword>
<keyword evidence="3" id="KW-1185">Reference proteome</keyword>
<accession>A0A1M5JP46</accession>
<proteinExistence type="predicted"/>
<evidence type="ECO:0000313" key="3">
    <source>
        <dbReference type="Proteomes" id="UP000184516"/>
    </source>
</evidence>
<evidence type="ECO:0000256" key="1">
    <source>
        <dbReference type="SAM" id="Phobius"/>
    </source>
</evidence>
<sequence>MNFSFFKNISPIYFYLVSVVCFVLSNVVRDKNIPLYYILLFLGAIFFILGFFKRMKNR</sequence>
<feature type="transmembrane region" description="Helical" evidence="1">
    <location>
        <begin position="34"/>
        <end position="52"/>
    </location>
</feature>
<dbReference type="EMBL" id="FQWB01000004">
    <property type="protein sequence ID" value="SHG42301.1"/>
    <property type="molecule type" value="Genomic_DNA"/>
</dbReference>
<keyword evidence="1" id="KW-0812">Transmembrane</keyword>
<reference evidence="3" key="1">
    <citation type="submission" date="2016-11" db="EMBL/GenBank/DDBJ databases">
        <authorList>
            <person name="Varghese N."/>
            <person name="Submissions S."/>
        </authorList>
    </citation>
    <scope>NUCLEOTIDE SEQUENCE [LARGE SCALE GENOMIC DNA]</scope>
    <source>
        <strain evidence="3">DSM 19978</strain>
    </source>
</reference>
<keyword evidence="1" id="KW-1133">Transmembrane helix</keyword>
<dbReference type="AlphaFoldDB" id="A0A1M5JP46"/>
<organism evidence="2 3">
    <name type="scientific">Flavobacterium fluvii</name>
    <dbReference type="NCBI Taxonomy" id="468056"/>
    <lineage>
        <taxon>Bacteria</taxon>
        <taxon>Pseudomonadati</taxon>
        <taxon>Bacteroidota</taxon>
        <taxon>Flavobacteriia</taxon>
        <taxon>Flavobacteriales</taxon>
        <taxon>Flavobacteriaceae</taxon>
        <taxon>Flavobacterium</taxon>
    </lineage>
</organism>
<evidence type="ECO:0000313" key="2">
    <source>
        <dbReference type="EMBL" id="SHG42301.1"/>
    </source>
</evidence>
<name>A0A1M5JP46_9FLAO</name>
<protein>
    <submittedName>
        <fullName evidence="2">Uncharacterized protein</fullName>
    </submittedName>
</protein>
<dbReference type="STRING" id="468056.SAMN05443549_10417"/>